<dbReference type="GO" id="GO:0006169">
    <property type="term" value="P:adenosine salvage"/>
    <property type="evidence" value="ECO:0007669"/>
    <property type="project" value="UniProtKB-ARBA"/>
</dbReference>
<dbReference type="SUPFAM" id="SSF53613">
    <property type="entry name" value="Ribokinase-like"/>
    <property type="match status" value="1"/>
</dbReference>
<comment type="cofactor">
    <cofactor evidence="11">
        <name>Mg(2+)</name>
        <dbReference type="ChEBI" id="CHEBI:18420"/>
    </cofactor>
    <text evidence="11">Binds 3 Mg(2+) ions per subunit.</text>
</comment>
<dbReference type="PANTHER" id="PTHR45769:SF6">
    <property type="entry name" value="ADENOSINE KINASE"/>
    <property type="match status" value="1"/>
</dbReference>
<dbReference type="Pfam" id="PF00294">
    <property type="entry name" value="PfkB"/>
    <property type="match status" value="1"/>
</dbReference>
<dbReference type="GO" id="GO:0005634">
    <property type="term" value="C:nucleus"/>
    <property type="evidence" value="ECO:0007669"/>
    <property type="project" value="UniProtKB-SubCell"/>
</dbReference>
<comment type="similarity">
    <text evidence="2 11">Belongs to the carbohydrate kinase PfkB family.</text>
</comment>
<dbReference type="OrthoDB" id="432447at2759"/>
<organism evidence="13 14">
    <name type="scientific">Silurus meridionalis</name>
    <name type="common">Southern catfish</name>
    <name type="synonym">Silurus soldatovi meridionalis</name>
    <dbReference type="NCBI Taxonomy" id="175797"/>
    <lineage>
        <taxon>Eukaryota</taxon>
        <taxon>Metazoa</taxon>
        <taxon>Chordata</taxon>
        <taxon>Craniata</taxon>
        <taxon>Vertebrata</taxon>
        <taxon>Euteleostomi</taxon>
        <taxon>Actinopterygii</taxon>
        <taxon>Neopterygii</taxon>
        <taxon>Teleostei</taxon>
        <taxon>Ostariophysi</taxon>
        <taxon>Siluriformes</taxon>
        <taxon>Siluridae</taxon>
        <taxon>Silurus</taxon>
    </lineage>
</organism>
<evidence type="ECO:0000256" key="8">
    <source>
        <dbReference type="ARBA" id="ARBA00022840"/>
    </source>
</evidence>
<dbReference type="GO" id="GO:0004001">
    <property type="term" value="F:adenosine kinase activity"/>
    <property type="evidence" value="ECO:0007669"/>
    <property type="project" value="UniProtKB-UniRule"/>
</dbReference>
<dbReference type="PANTHER" id="PTHR45769">
    <property type="entry name" value="ADENOSINE KINASE"/>
    <property type="match status" value="1"/>
</dbReference>
<evidence type="ECO:0000259" key="12">
    <source>
        <dbReference type="Pfam" id="PF00294"/>
    </source>
</evidence>
<comment type="subunit">
    <text evidence="11">Monomer.</text>
</comment>
<dbReference type="PRINTS" id="PR00989">
    <property type="entry name" value="ADENOKINASE"/>
</dbReference>
<dbReference type="InterPro" id="IPR002173">
    <property type="entry name" value="Carboh/pur_kinase_PfkB_CS"/>
</dbReference>
<evidence type="ECO:0000256" key="10">
    <source>
        <dbReference type="PIRSR" id="PIRSR601805-1"/>
    </source>
</evidence>
<reference evidence="13" key="1">
    <citation type="submission" date="2020-08" db="EMBL/GenBank/DDBJ databases">
        <title>Chromosome-level assembly of Southern catfish (Silurus meridionalis) provides insights into visual adaptation to the nocturnal and benthic lifestyles.</title>
        <authorList>
            <person name="Zhang Y."/>
            <person name="Wang D."/>
            <person name="Peng Z."/>
        </authorList>
    </citation>
    <scope>NUCLEOTIDE SEQUENCE</scope>
    <source>
        <strain evidence="13">SWU-2019-XX</strain>
        <tissue evidence="13">Muscle</tissue>
    </source>
</reference>
<dbReference type="GO" id="GO:0005829">
    <property type="term" value="C:cytosol"/>
    <property type="evidence" value="ECO:0007669"/>
    <property type="project" value="TreeGrafter"/>
</dbReference>
<evidence type="ECO:0000313" key="13">
    <source>
        <dbReference type="EMBL" id="KAF7705722.1"/>
    </source>
</evidence>
<dbReference type="EMBL" id="JABFDY010000007">
    <property type="protein sequence ID" value="KAF7705722.1"/>
    <property type="molecule type" value="Genomic_DNA"/>
</dbReference>
<feature type="active site" description="Proton acceptor" evidence="10">
    <location>
        <position position="300"/>
    </location>
</feature>
<comment type="subcellular location">
    <subcellularLocation>
        <location evidence="11">Nucleus</location>
    </subcellularLocation>
</comment>
<dbReference type="FunFam" id="3.40.1190.20:FF:000006">
    <property type="entry name" value="Adenosine kinase 2"/>
    <property type="match status" value="1"/>
</dbReference>
<protein>
    <recommendedName>
        <fullName evidence="3 11">Adenosine kinase</fullName>
        <shortName evidence="11">AK</shortName>
        <ecNumber evidence="3 11">2.7.1.20</ecNumber>
    </recommendedName>
    <alternativeName>
        <fullName evidence="11">Adenosine 5'-phosphotransferase</fullName>
    </alternativeName>
</protein>
<evidence type="ECO:0000256" key="3">
    <source>
        <dbReference type="ARBA" id="ARBA00012119"/>
    </source>
</evidence>
<keyword evidence="5 11" id="KW-0660">Purine salvage</keyword>
<feature type="domain" description="Carbohydrate kinase PfkB" evidence="12">
    <location>
        <begin position="27"/>
        <end position="339"/>
    </location>
</feature>
<dbReference type="InterPro" id="IPR011611">
    <property type="entry name" value="PfkB_dom"/>
</dbReference>
<comment type="catalytic activity">
    <reaction evidence="11">
        <text>adenosine + ATP = AMP + ADP + H(+)</text>
        <dbReference type="Rhea" id="RHEA:20824"/>
        <dbReference type="ChEBI" id="CHEBI:15378"/>
        <dbReference type="ChEBI" id="CHEBI:16335"/>
        <dbReference type="ChEBI" id="CHEBI:30616"/>
        <dbReference type="ChEBI" id="CHEBI:456215"/>
        <dbReference type="ChEBI" id="CHEBI:456216"/>
        <dbReference type="EC" id="2.7.1.20"/>
    </reaction>
</comment>
<gene>
    <name evidence="13" type="ORF">HF521_021008</name>
</gene>
<evidence type="ECO:0000256" key="5">
    <source>
        <dbReference type="ARBA" id="ARBA00022726"/>
    </source>
</evidence>
<keyword evidence="9 11" id="KW-0460">Magnesium</keyword>
<dbReference type="EC" id="2.7.1.20" evidence="3 11"/>
<dbReference type="Gene3D" id="3.40.1190.20">
    <property type="match status" value="1"/>
</dbReference>
<dbReference type="InterPro" id="IPR001805">
    <property type="entry name" value="Adenokinase"/>
</dbReference>
<evidence type="ECO:0000256" key="2">
    <source>
        <dbReference type="ARBA" id="ARBA00010688"/>
    </source>
</evidence>
<dbReference type="InterPro" id="IPR029056">
    <property type="entry name" value="Ribokinase-like"/>
</dbReference>
<evidence type="ECO:0000256" key="1">
    <source>
        <dbReference type="ARBA" id="ARBA00004801"/>
    </source>
</evidence>
<dbReference type="CDD" id="cd01168">
    <property type="entry name" value="adenosine_kinase"/>
    <property type="match status" value="1"/>
</dbReference>
<dbReference type="GO" id="GO:0006144">
    <property type="term" value="P:purine nucleobase metabolic process"/>
    <property type="evidence" value="ECO:0007669"/>
    <property type="project" value="TreeGrafter"/>
</dbReference>
<evidence type="ECO:0000256" key="6">
    <source>
        <dbReference type="ARBA" id="ARBA00022741"/>
    </source>
</evidence>
<keyword evidence="11" id="KW-0539">Nucleus</keyword>
<dbReference type="GO" id="GO:0005524">
    <property type="term" value="F:ATP binding"/>
    <property type="evidence" value="ECO:0007669"/>
    <property type="project" value="UniProtKB-UniRule"/>
</dbReference>
<name>A0A8T0BEU5_SILME</name>
<sequence>MPTASENALFGMGNPLLDICAVVDKDFLDKYGLKPNDQILAEEKHKALFDELVKKSKVEYHAGGSTQNSVKVAQWMIQEPHRVATFFGCIGKDHFGEILKQKAAEAHVDAHYYEQIEQPTGTCAACITGDNRSLVANLAAANCYKKEEHLDLESNWNLVEKARVYYIAGFFLTVSTESVLKVAKHASDHNKIFGLNLSAPFISQFFKQPLTSVMPYVDILFGNETEAATFAKEQGFETDDIEEIARRVRLLPKVNKNRQRIVVFTQGQYDTIATVGEKVMRFPVLDIDQNEIVDTNGAGDAFVGGFLSELVQEKTLEQCIHAGHYAANVIIRRSGCTFPEKPDFQ</sequence>
<keyword evidence="6 11" id="KW-0547">Nucleotide-binding</keyword>
<keyword evidence="14" id="KW-1185">Reference proteome</keyword>
<proteinExistence type="inferred from homology"/>
<dbReference type="GO" id="GO:0044209">
    <property type="term" value="P:AMP salvage"/>
    <property type="evidence" value="ECO:0007669"/>
    <property type="project" value="UniProtKB-UniRule"/>
</dbReference>
<evidence type="ECO:0000256" key="9">
    <source>
        <dbReference type="ARBA" id="ARBA00022842"/>
    </source>
</evidence>
<evidence type="ECO:0000256" key="7">
    <source>
        <dbReference type="ARBA" id="ARBA00022777"/>
    </source>
</evidence>
<accession>A0A8T0BEU5</accession>
<comment type="caution">
    <text evidence="13">The sequence shown here is derived from an EMBL/GenBank/DDBJ whole genome shotgun (WGS) entry which is preliminary data.</text>
</comment>
<evidence type="ECO:0000256" key="4">
    <source>
        <dbReference type="ARBA" id="ARBA00022679"/>
    </source>
</evidence>
<keyword evidence="8 11" id="KW-0067">ATP-binding</keyword>
<dbReference type="AlphaFoldDB" id="A0A8T0BEU5"/>
<comment type="pathway">
    <text evidence="1 11">Purine metabolism; AMP biosynthesis via salvage pathway; AMP from adenosine: step 1/1.</text>
</comment>
<dbReference type="PROSITE" id="PS00584">
    <property type="entry name" value="PFKB_KINASES_2"/>
    <property type="match status" value="1"/>
</dbReference>
<dbReference type="Gene3D" id="3.30.1110.10">
    <property type="match status" value="1"/>
</dbReference>
<dbReference type="Proteomes" id="UP000606274">
    <property type="component" value="Unassembled WGS sequence"/>
</dbReference>
<evidence type="ECO:0000256" key="11">
    <source>
        <dbReference type="RuleBase" id="RU368116"/>
    </source>
</evidence>
<keyword evidence="4 11" id="KW-0808">Transferase</keyword>
<evidence type="ECO:0000313" key="14">
    <source>
        <dbReference type="Proteomes" id="UP000606274"/>
    </source>
</evidence>
<dbReference type="FunFam" id="3.30.1110.10:FF:000001">
    <property type="entry name" value="Adenosine kinase a"/>
    <property type="match status" value="1"/>
</dbReference>
<comment type="function">
    <text evidence="11">ATP dependent phosphorylation of adenosine and other related nucleoside analogs to monophosphate derivatives.</text>
</comment>
<keyword evidence="7 11" id="KW-0418">Kinase</keyword>